<sequence length="562" mass="62571">MTAKLFISSGKGSDTTGDGTEDKPLATLLHAMILADSSDADTFLVEEVTEDGVSTFNAPAKSSVKKFAKLYEADKRKKEKAEKKKVEDAAAAVKQAESAADLLEEAKKIVITEDPSLPKAITIRLNNLEKHIGQRVKIQGWVHRKRDQVIRLFSKAFTFLTIRDGYGYVQALLVDNLCKTYDALTLTTESSIAVYGVLEKLPEGKTAPGGVELKVDYWQLICLAPAGGIDNVLTADSGVEIKADNRHLVLRGENTARIMKLRGQITRAMREHFNDASYTEIFPPTLVQTQVEGGSTLFALDYFGAPAYLTQSSQLYLETCNSSLGDVYCIAQSYRAEKSRTRRHLAEYSHVEAECAFIDFDGLINNIETLVCDTVDRLMKDEKIGGEILALNPGFVAPKRPFKRMTYADAIIYLKENDIKKDDGSFYEFGEDIPEAPERAMTDKIGEPIFLSKFPGGIKAFYMSRCAEDDKLTESVDLLMPNVGEIVGGSMRIWKEEEMLKAFATAGLDPAPYYWYLDQRKFGGCPHGGFGLGLERFICWLTNTYHIRDVCLYPRYTGRCAP</sequence>
<name>A0AC35TGU5_9BILA</name>
<evidence type="ECO:0000313" key="1">
    <source>
        <dbReference type="Proteomes" id="UP000095286"/>
    </source>
</evidence>
<reference evidence="2" key="1">
    <citation type="submission" date="2016-11" db="UniProtKB">
        <authorList>
            <consortium name="WormBaseParasite"/>
        </authorList>
    </citation>
    <scope>IDENTIFICATION</scope>
    <source>
        <strain evidence="2">KR3021</strain>
    </source>
</reference>
<dbReference type="Proteomes" id="UP000095286">
    <property type="component" value="Unplaced"/>
</dbReference>
<dbReference type="WBParaSite" id="RSKR_0000033700.1">
    <property type="protein sequence ID" value="RSKR_0000033700.1"/>
    <property type="gene ID" value="RSKR_0000033700"/>
</dbReference>
<evidence type="ECO:0000313" key="2">
    <source>
        <dbReference type="WBParaSite" id="RSKR_0000033700.1"/>
    </source>
</evidence>
<organism evidence="1 2">
    <name type="scientific">Rhabditophanes sp. KR3021</name>
    <dbReference type="NCBI Taxonomy" id="114890"/>
    <lineage>
        <taxon>Eukaryota</taxon>
        <taxon>Metazoa</taxon>
        <taxon>Ecdysozoa</taxon>
        <taxon>Nematoda</taxon>
        <taxon>Chromadorea</taxon>
        <taxon>Rhabditida</taxon>
        <taxon>Tylenchina</taxon>
        <taxon>Panagrolaimomorpha</taxon>
        <taxon>Strongyloidoidea</taxon>
        <taxon>Alloionematidae</taxon>
        <taxon>Rhabditophanes</taxon>
    </lineage>
</organism>
<proteinExistence type="predicted"/>
<protein>
    <submittedName>
        <fullName evidence="2">Asparagine--tRNA ligase</fullName>
    </submittedName>
</protein>
<accession>A0AC35TGU5</accession>